<reference evidence="6" key="2">
    <citation type="submission" date="2018-03" db="EMBL/GenBank/DDBJ databases">
        <title>The Triticum urartu genome reveals the dynamic nature of wheat genome evolution.</title>
        <authorList>
            <person name="Ling H."/>
            <person name="Ma B."/>
            <person name="Shi X."/>
            <person name="Liu H."/>
            <person name="Dong L."/>
            <person name="Sun H."/>
            <person name="Cao Y."/>
            <person name="Gao Q."/>
            <person name="Zheng S."/>
            <person name="Li Y."/>
            <person name="Yu Y."/>
            <person name="Du H."/>
            <person name="Qi M."/>
            <person name="Li Y."/>
            <person name="Yu H."/>
            <person name="Cui Y."/>
            <person name="Wang N."/>
            <person name="Chen C."/>
            <person name="Wu H."/>
            <person name="Zhao Y."/>
            <person name="Zhang J."/>
            <person name="Li Y."/>
            <person name="Zhou W."/>
            <person name="Zhang B."/>
            <person name="Hu W."/>
            <person name="Eijk M."/>
            <person name="Tang J."/>
            <person name="Witsenboer H."/>
            <person name="Zhao S."/>
            <person name="Li Z."/>
            <person name="Zhang A."/>
            <person name="Wang D."/>
            <person name="Liang C."/>
        </authorList>
    </citation>
    <scope>NUCLEOTIDE SEQUENCE [LARGE SCALE GENOMIC DNA]</scope>
    <source>
        <strain evidence="6">cv. G1812</strain>
    </source>
</reference>
<evidence type="ECO:0000313" key="7">
    <source>
        <dbReference type="Proteomes" id="UP000015106"/>
    </source>
</evidence>
<feature type="domain" description="RRM" evidence="5">
    <location>
        <begin position="56"/>
        <end position="128"/>
    </location>
</feature>
<dbReference type="GO" id="GO:0008380">
    <property type="term" value="P:RNA splicing"/>
    <property type="evidence" value="ECO:0007669"/>
    <property type="project" value="UniProtKB-KW"/>
</dbReference>
<evidence type="ECO:0000256" key="1">
    <source>
        <dbReference type="ARBA" id="ARBA00022664"/>
    </source>
</evidence>
<dbReference type="InterPro" id="IPR050907">
    <property type="entry name" value="SRSF"/>
</dbReference>
<evidence type="ECO:0000313" key="6">
    <source>
        <dbReference type="EnsemblPlants" id="TuG1812G0600000681.01.T03"/>
    </source>
</evidence>
<feature type="compositionally biased region" description="Polar residues" evidence="4">
    <location>
        <begin position="1"/>
        <end position="10"/>
    </location>
</feature>
<dbReference type="EnsemblPlants" id="TuG1812G0600000681.01.T03">
    <property type="protein sequence ID" value="TuG1812G0600000681.01.T03"/>
    <property type="gene ID" value="TuG1812G0600000681.01"/>
</dbReference>
<evidence type="ECO:0000259" key="5">
    <source>
        <dbReference type="PROSITE" id="PS50102"/>
    </source>
</evidence>
<dbReference type="PANTHER" id="PTHR23147">
    <property type="entry name" value="SERINE/ARGININE RICH SPLICING FACTOR"/>
    <property type="match status" value="1"/>
</dbReference>
<proteinExistence type="predicted"/>
<dbReference type="AlphaFoldDB" id="A0A8R7QK86"/>
<keyword evidence="1" id="KW-0507">mRNA processing</keyword>
<keyword evidence="2" id="KW-0508">mRNA splicing</keyword>
<dbReference type="InterPro" id="IPR035979">
    <property type="entry name" value="RBD_domain_sf"/>
</dbReference>
<keyword evidence="3" id="KW-0694">RNA-binding</keyword>
<evidence type="ECO:0000256" key="3">
    <source>
        <dbReference type="PROSITE-ProRule" id="PRU00176"/>
    </source>
</evidence>
<organism evidence="6 7">
    <name type="scientific">Triticum urartu</name>
    <name type="common">Red wild einkorn</name>
    <name type="synonym">Crithodium urartu</name>
    <dbReference type="NCBI Taxonomy" id="4572"/>
    <lineage>
        <taxon>Eukaryota</taxon>
        <taxon>Viridiplantae</taxon>
        <taxon>Streptophyta</taxon>
        <taxon>Embryophyta</taxon>
        <taxon>Tracheophyta</taxon>
        <taxon>Spermatophyta</taxon>
        <taxon>Magnoliopsida</taxon>
        <taxon>Liliopsida</taxon>
        <taxon>Poales</taxon>
        <taxon>Poaceae</taxon>
        <taxon>BOP clade</taxon>
        <taxon>Pooideae</taxon>
        <taxon>Triticodae</taxon>
        <taxon>Triticeae</taxon>
        <taxon>Triticinae</taxon>
        <taxon>Triticum</taxon>
    </lineage>
</organism>
<evidence type="ECO:0000256" key="2">
    <source>
        <dbReference type="ARBA" id="ARBA00023187"/>
    </source>
</evidence>
<dbReference type="Gramene" id="TuG1812G0600000681.01.T03">
    <property type="protein sequence ID" value="TuG1812G0600000681.01.T03"/>
    <property type="gene ID" value="TuG1812G0600000681.01"/>
</dbReference>
<dbReference type="Proteomes" id="UP000015106">
    <property type="component" value="Chromosome 6"/>
</dbReference>
<dbReference type="SMART" id="SM00360">
    <property type="entry name" value="RRM"/>
    <property type="match status" value="1"/>
</dbReference>
<feature type="region of interest" description="Disordered" evidence="4">
    <location>
        <begin position="1"/>
        <end position="49"/>
    </location>
</feature>
<gene>
    <name evidence="6" type="primary">LOC125513255</name>
</gene>
<accession>A0A8R7QK86</accession>
<dbReference type="Gene3D" id="3.30.70.330">
    <property type="match status" value="1"/>
</dbReference>
<protein>
    <recommendedName>
        <fullName evidence="5">RRM domain-containing protein</fullName>
    </recommendedName>
</protein>
<dbReference type="PROSITE" id="PS50102">
    <property type="entry name" value="RRM"/>
    <property type="match status" value="1"/>
</dbReference>
<name>A0A8R7QK86_TRIUA</name>
<evidence type="ECO:0000256" key="4">
    <source>
        <dbReference type="SAM" id="MobiDB-lite"/>
    </source>
</evidence>
<dbReference type="InterPro" id="IPR012677">
    <property type="entry name" value="Nucleotide-bd_a/b_plait_sf"/>
</dbReference>
<sequence>RGPRTNSSPSRPARLCLPAPVAAGSKPEEPRPWKPRVPPSPPSEGLEKSCLSSNMRPIFCGTLDYDARQSEIERLFGKYGRVERVDMKTGFAFVYMEDERDAEDAIHRLDRTDFGRKGRRLRVEWTKVRSCQQIIKVISQ</sequence>
<dbReference type="GO" id="GO:0006397">
    <property type="term" value="P:mRNA processing"/>
    <property type="evidence" value="ECO:0007669"/>
    <property type="project" value="UniProtKB-KW"/>
</dbReference>
<dbReference type="GO" id="GO:0003723">
    <property type="term" value="F:RNA binding"/>
    <property type="evidence" value="ECO:0007669"/>
    <property type="project" value="UniProtKB-UniRule"/>
</dbReference>
<reference evidence="7" key="1">
    <citation type="journal article" date="2013" name="Nature">
        <title>Draft genome of the wheat A-genome progenitor Triticum urartu.</title>
        <authorList>
            <person name="Ling H.Q."/>
            <person name="Zhao S."/>
            <person name="Liu D."/>
            <person name="Wang J."/>
            <person name="Sun H."/>
            <person name="Zhang C."/>
            <person name="Fan H."/>
            <person name="Li D."/>
            <person name="Dong L."/>
            <person name="Tao Y."/>
            <person name="Gao C."/>
            <person name="Wu H."/>
            <person name="Li Y."/>
            <person name="Cui Y."/>
            <person name="Guo X."/>
            <person name="Zheng S."/>
            <person name="Wang B."/>
            <person name="Yu K."/>
            <person name="Liang Q."/>
            <person name="Yang W."/>
            <person name="Lou X."/>
            <person name="Chen J."/>
            <person name="Feng M."/>
            <person name="Jian J."/>
            <person name="Zhang X."/>
            <person name="Luo G."/>
            <person name="Jiang Y."/>
            <person name="Liu J."/>
            <person name="Wang Z."/>
            <person name="Sha Y."/>
            <person name="Zhang B."/>
            <person name="Wu H."/>
            <person name="Tang D."/>
            <person name="Shen Q."/>
            <person name="Xue P."/>
            <person name="Zou S."/>
            <person name="Wang X."/>
            <person name="Liu X."/>
            <person name="Wang F."/>
            <person name="Yang Y."/>
            <person name="An X."/>
            <person name="Dong Z."/>
            <person name="Zhang K."/>
            <person name="Zhang X."/>
            <person name="Luo M.C."/>
            <person name="Dvorak J."/>
            <person name="Tong Y."/>
            <person name="Wang J."/>
            <person name="Yang H."/>
            <person name="Li Z."/>
            <person name="Wang D."/>
            <person name="Zhang A."/>
            <person name="Wang J."/>
        </authorList>
    </citation>
    <scope>NUCLEOTIDE SEQUENCE</scope>
    <source>
        <strain evidence="7">cv. G1812</strain>
    </source>
</reference>
<dbReference type="SUPFAM" id="SSF54928">
    <property type="entry name" value="RNA-binding domain, RBD"/>
    <property type="match status" value="1"/>
</dbReference>
<keyword evidence="7" id="KW-1185">Reference proteome</keyword>
<dbReference type="InterPro" id="IPR000504">
    <property type="entry name" value="RRM_dom"/>
</dbReference>
<dbReference type="Pfam" id="PF00076">
    <property type="entry name" value="RRM_1"/>
    <property type="match status" value="1"/>
</dbReference>
<dbReference type="CDD" id="cd12234">
    <property type="entry name" value="RRM1_AtRSp31_like"/>
    <property type="match status" value="1"/>
</dbReference>
<reference evidence="6" key="3">
    <citation type="submission" date="2022-06" db="UniProtKB">
        <authorList>
            <consortium name="EnsemblPlants"/>
        </authorList>
    </citation>
    <scope>IDENTIFICATION</scope>
</reference>